<dbReference type="Gene3D" id="1.10.10.60">
    <property type="entry name" value="Homeodomain-like"/>
    <property type="match status" value="1"/>
</dbReference>
<keyword evidence="5" id="KW-0804">Transcription</keyword>
<dbReference type="InterPro" id="IPR046955">
    <property type="entry name" value="PHR1-like"/>
</dbReference>
<dbReference type="OrthoDB" id="551907at2759"/>
<dbReference type="PROSITE" id="PS51294">
    <property type="entry name" value="HTH_MYB"/>
    <property type="match status" value="1"/>
</dbReference>
<keyword evidence="3" id="KW-0805">Transcription regulation</keyword>
<evidence type="ECO:0000256" key="7">
    <source>
        <dbReference type="SAM" id="MobiDB-lite"/>
    </source>
</evidence>
<dbReference type="GO" id="GO:0003677">
    <property type="term" value="F:DNA binding"/>
    <property type="evidence" value="ECO:0007669"/>
    <property type="project" value="InterPro"/>
</dbReference>
<accession>C6T3S6</accession>
<organism evidence="9">
    <name type="scientific">Glycine max</name>
    <name type="common">Soybean</name>
    <name type="synonym">Glycine hispida</name>
    <dbReference type="NCBI Taxonomy" id="3847"/>
    <lineage>
        <taxon>Eukaryota</taxon>
        <taxon>Viridiplantae</taxon>
        <taxon>Streptophyta</taxon>
        <taxon>Embryophyta</taxon>
        <taxon>Tracheophyta</taxon>
        <taxon>Spermatophyta</taxon>
        <taxon>Magnoliopsida</taxon>
        <taxon>eudicotyledons</taxon>
        <taxon>Gunneridae</taxon>
        <taxon>Pentapetalae</taxon>
        <taxon>rosids</taxon>
        <taxon>fabids</taxon>
        <taxon>Fabales</taxon>
        <taxon>Fabaceae</taxon>
        <taxon>Papilionoideae</taxon>
        <taxon>50 kb inversion clade</taxon>
        <taxon>NPAAA clade</taxon>
        <taxon>indigoferoid/millettioid clade</taxon>
        <taxon>Phaseoleae</taxon>
        <taxon>Glycine</taxon>
        <taxon>Glycine subgen. Soja</taxon>
    </lineage>
</organism>
<dbReference type="InterPro" id="IPR001005">
    <property type="entry name" value="SANT/Myb"/>
</dbReference>
<dbReference type="ExpressionAtlas" id="C6T3S6">
    <property type="expression patterns" value="baseline and differential"/>
</dbReference>
<evidence type="ECO:0000256" key="3">
    <source>
        <dbReference type="ARBA" id="ARBA00023015"/>
    </source>
</evidence>
<feature type="domain" description="HTH myb-type" evidence="8">
    <location>
        <begin position="36"/>
        <end position="94"/>
    </location>
</feature>
<dbReference type="InterPro" id="IPR025756">
    <property type="entry name" value="Myb_CC_LHEQLE"/>
</dbReference>
<dbReference type="GeneID" id="100527257"/>
<keyword evidence="6" id="KW-0539">Nucleus</keyword>
<dbReference type="InterPro" id="IPR009057">
    <property type="entry name" value="Homeodomain-like_sf"/>
</dbReference>
<dbReference type="PANTHER" id="PTHR31499">
    <property type="entry name" value="MYB FAMILY TRANSCRIPTION FACTOR PHL11"/>
    <property type="match status" value="1"/>
</dbReference>
<reference evidence="9" key="1">
    <citation type="submission" date="2009-08" db="EMBL/GenBank/DDBJ databases">
        <authorList>
            <person name="Cheung F."/>
            <person name="Xiao Y."/>
            <person name="Chan A."/>
            <person name="Moskal W."/>
            <person name="Town C.D."/>
        </authorList>
    </citation>
    <scope>NUCLEOTIDE SEQUENCE</scope>
</reference>
<feature type="region of interest" description="Disordered" evidence="7">
    <location>
        <begin position="160"/>
        <end position="211"/>
    </location>
</feature>
<dbReference type="GO" id="GO:0003700">
    <property type="term" value="F:DNA-binding transcription factor activity"/>
    <property type="evidence" value="ECO:0007669"/>
    <property type="project" value="InterPro"/>
</dbReference>
<comment type="subcellular location">
    <subcellularLocation>
        <location evidence="1">Nucleus</location>
    </subcellularLocation>
</comment>
<dbReference type="InterPro" id="IPR017930">
    <property type="entry name" value="Myb_dom"/>
</dbReference>
<dbReference type="FunFam" id="1.10.10.60:FF:000002">
    <property type="entry name" value="Myb family transcription factor"/>
    <property type="match status" value="1"/>
</dbReference>
<dbReference type="EMBL" id="BT092087">
    <property type="protein sequence ID" value="ACU16314.1"/>
    <property type="molecule type" value="mRNA"/>
</dbReference>
<comment type="similarity">
    <text evidence="2">Belongs to the MYB-CC family.</text>
</comment>
<evidence type="ECO:0000256" key="1">
    <source>
        <dbReference type="ARBA" id="ARBA00004123"/>
    </source>
</evidence>
<name>C6T3S6_SOYBN</name>
<proteinExistence type="evidence at transcript level"/>
<dbReference type="PANTHER" id="PTHR31499:SF85">
    <property type="entry name" value="TRANSCRIPTION FACTOR MYB-RELATED FAMILY"/>
    <property type="match status" value="1"/>
</dbReference>
<feature type="compositionally biased region" description="Polar residues" evidence="7">
    <location>
        <begin position="195"/>
        <end position="211"/>
    </location>
</feature>
<evidence type="ECO:0000256" key="5">
    <source>
        <dbReference type="ARBA" id="ARBA00023163"/>
    </source>
</evidence>
<dbReference type="SUPFAM" id="SSF46689">
    <property type="entry name" value="Homeodomain-like"/>
    <property type="match status" value="1"/>
</dbReference>
<dbReference type="RefSeq" id="NP_001237115.2">
    <property type="nucleotide sequence ID" value="NM_001250186.3"/>
</dbReference>
<sequence>MLRFSSQIERLSPTLSAGSVSTIGNSTSNVAAVVSSKTRIRWTKDLHEKFVECVNRLGGAEQATPKAILKMMNTDGLTIFHVKSHLQKYRIAKFIPEPSHGKSDKRAHTKDVHHLDVKTGIQIREALKLQLDAQRCLHEQLEIQRKLQLRIEEQGRQLKKMFDQQQKTSNDVSNTQNSTIEETSISHKDGENASEGANNNSFFPSKTSPSQ</sequence>
<dbReference type="NCBIfam" id="TIGR01557">
    <property type="entry name" value="myb_SHAQKYF"/>
    <property type="match status" value="1"/>
</dbReference>
<feature type="compositionally biased region" description="Polar residues" evidence="7">
    <location>
        <begin position="163"/>
        <end position="183"/>
    </location>
</feature>
<evidence type="ECO:0000256" key="2">
    <source>
        <dbReference type="ARBA" id="ARBA00006783"/>
    </source>
</evidence>
<evidence type="ECO:0000259" key="8">
    <source>
        <dbReference type="PROSITE" id="PS51294"/>
    </source>
</evidence>
<keyword evidence="4" id="KW-0175">Coiled coil</keyword>
<dbReference type="GO" id="GO:0005634">
    <property type="term" value="C:nucleus"/>
    <property type="evidence" value="ECO:0007669"/>
    <property type="project" value="UniProtKB-SubCell"/>
</dbReference>
<dbReference type="InterPro" id="IPR006447">
    <property type="entry name" value="Myb_dom_plants"/>
</dbReference>
<dbReference type="Pfam" id="PF00249">
    <property type="entry name" value="Myb_DNA-binding"/>
    <property type="match status" value="1"/>
</dbReference>
<dbReference type="Pfam" id="PF14379">
    <property type="entry name" value="Myb_CC_LHEQLE"/>
    <property type="match status" value="1"/>
</dbReference>
<evidence type="ECO:0000256" key="4">
    <source>
        <dbReference type="ARBA" id="ARBA00023054"/>
    </source>
</evidence>
<evidence type="ECO:0000313" key="9">
    <source>
        <dbReference type="EMBL" id="ACU16314.1"/>
    </source>
</evidence>
<dbReference type="AlphaFoldDB" id="C6T3S6"/>
<protein>
    <recommendedName>
        <fullName evidence="8">HTH myb-type domain-containing protein</fullName>
    </recommendedName>
</protein>
<dbReference type="KEGG" id="gmx:100527257"/>
<evidence type="ECO:0000256" key="6">
    <source>
        <dbReference type="ARBA" id="ARBA00023242"/>
    </source>
</evidence>